<dbReference type="PROSITE" id="PS51257">
    <property type="entry name" value="PROKAR_LIPOPROTEIN"/>
    <property type="match status" value="1"/>
</dbReference>
<dbReference type="Proteomes" id="UP000481288">
    <property type="component" value="Unassembled WGS sequence"/>
</dbReference>
<keyword evidence="2" id="KW-0479">Metal-binding</keyword>
<accession>A0A7D8UYH4</accession>
<dbReference type="InterPro" id="IPR008922">
    <property type="entry name" value="Di-copper_centre_dom_sf"/>
</dbReference>
<dbReference type="PROSITE" id="PS00497">
    <property type="entry name" value="TYROSINASE_1"/>
    <property type="match status" value="1"/>
</dbReference>
<dbReference type="PRINTS" id="PR00092">
    <property type="entry name" value="TYROSINASE"/>
</dbReference>
<evidence type="ECO:0000256" key="1">
    <source>
        <dbReference type="ARBA" id="ARBA00001973"/>
    </source>
</evidence>
<gene>
    <name evidence="8" type="primary">TYR</name>
    <name evidence="8" type="ORF">LCER1_G004409</name>
</gene>
<evidence type="ECO:0000256" key="2">
    <source>
        <dbReference type="ARBA" id="ARBA00022723"/>
    </source>
</evidence>
<keyword evidence="4" id="KW-0503">Monooxygenase</keyword>
<protein>
    <submittedName>
        <fullName evidence="8">Tyrosinase</fullName>
    </submittedName>
</protein>
<dbReference type="Gene3D" id="2.60.310.20">
    <property type="match status" value="1"/>
</dbReference>
<dbReference type="Pfam" id="PF00264">
    <property type="entry name" value="Tyrosinase"/>
    <property type="match status" value="1"/>
</dbReference>
<comment type="cofactor">
    <cofactor evidence="1">
        <name>Cu(2+)</name>
        <dbReference type="ChEBI" id="CHEBI:29036"/>
    </cofactor>
</comment>
<dbReference type="PANTHER" id="PTHR11474:SF32">
    <property type="entry name" value="TYROSINASE"/>
    <property type="match status" value="1"/>
</dbReference>
<evidence type="ECO:0000256" key="4">
    <source>
        <dbReference type="ARBA" id="ARBA00023033"/>
    </source>
</evidence>
<dbReference type="PANTHER" id="PTHR11474">
    <property type="entry name" value="TYROSINASE FAMILY MEMBER"/>
    <property type="match status" value="1"/>
</dbReference>
<evidence type="ECO:0000259" key="6">
    <source>
        <dbReference type="PROSITE" id="PS00497"/>
    </source>
</evidence>
<dbReference type="GO" id="GO:0046872">
    <property type="term" value="F:metal ion binding"/>
    <property type="evidence" value="ECO:0007669"/>
    <property type="project" value="UniProtKB-KW"/>
</dbReference>
<comment type="caution">
    <text evidence="8">The sequence shown here is derived from an EMBL/GenBank/DDBJ whole genome shotgun (WGS) entry which is preliminary data.</text>
</comment>
<dbReference type="EMBL" id="QGMG01000544">
    <property type="protein sequence ID" value="TVY52821.1"/>
    <property type="molecule type" value="Genomic_DNA"/>
</dbReference>
<dbReference type="InterPro" id="IPR002227">
    <property type="entry name" value="Tyrosinase_Cu-bd"/>
</dbReference>
<dbReference type="GO" id="GO:0004497">
    <property type="term" value="F:monooxygenase activity"/>
    <property type="evidence" value="ECO:0007669"/>
    <property type="project" value="UniProtKB-KW"/>
</dbReference>
<feature type="signal peptide" evidence="5">
    <location>
        <begin position="1"/>
        <end position="25"/>
    </location>
</feature>
<keyword evidence="9" id="KW-1185">Reference proteome</keyword>
<evidence type="ECO:0000313" key="9">
    <source>
        <dbReference type="Proteomes" id="UP000481288"/>
    </source>
</evidence>
<dbReference type="Pfam" id="PF18132">
    <property type="entry name" value="Tyrosinase_C"/>
    <property type="match status" value="1"/>
</dbReference>
<dbReference type="PROSITE" id="PS00498">
    <property type="entry name" value="TYROSINASE_2"/>
    <property type="match status" value="1"/>
</dbReference>
<keyword evidence="5" id="KW-0732">Signal</keyword>
<dbReference type="InterPro" id="IPR041640">
    <property type="entry name" value="Tyrosinase_C"/>
</dbReference>
<dbReference type="Gene3D" id="1.10.1280.10">
    <property type="entry name" value="Di-copper center containing domain from catechol oxidase"/>
    <property type="match status" value="1"/>
</dbReference>
<feature type="domain" description="Tyrosinase copper-binding" evidence="7">
    <location>
        <begin position="338"/>
        <end position="349"/>
    </location>
</feature>
<dbReference type="OrthoDB" id="6132182at2759"/>
<dbReference type="InterPro" id="IPR050316">
    <property type="entry name" value="Tyrosinase/Hemocyanin"/>
</dbReference>
<name>A0A7D8UYH4_9HELO</name>
<sequence>MYFLKISSAGLLAILGASCIQSTYANDHGSYNYDNVRNVARNPMVPRQSTQNNYPVTGAAKNGTAIQIRQEIRELQKDPTLWTLYILALDLMQYTNQTDMLSWYQISGIHGEPYAPWDNVQPGAGLGNNGYCQHVSILFPTWHRPYVALFEQVMYNLVQEIASRWPAGPVQDKYVTAGKNFRIPFWDWAAVPSEGGILPDIVQDSPTIPVDGPDGTQTIANPLFTYQFKPLLPGAFIYGPTQYNEESYVLRYPNNNTASAYSQNGLVAIQLNNNAPTFRSRLYNLFSAYHNYSTFSNTGWYPDNTDGDYDSIEGIHDQVHALVGSGGHMSVTDYSAFDPLFMLHHANIDRLFAMWQVINPDSYVVPTAATADTYNFATGDTLDSQSTLTPFHDTSGNYWDSDTVRDTRVFGYQYPETNGGSDVDVKDQVLKAVNTLYGDKTTNGTDGNNTPQRRDAVVNHREWLVNLKSDKHALNGSFFVHIFLGNFSSDPKTWSLDPNLVGTWAVLDKLNTAGLPNKPISGTIPLTGRLSKLVLANKLQSLDTDVVPRYLDANLKYRVTLLDDTEVGNGDVPSLSLMVVSAPVVPPQTDSELPAWGTVVVHMNITTTR</sequence>
<keyword evidence="3" id="KW-0560">Oxidoreductase</keyword>
<evidence type="ECO:0000313" key="8">
    <source>
        <dbReference type="EMBL" id="TVY52821.1"/>
    </source>
</evidence>
<evidence type="ECO:0000259" key="7">
    <source>
        <dbReference type="PROSITE" id="PS00498"/>
    </source>
</evidence>
<evidence type="ECO:0000256" key="5">
    <source>
        <dbReference type="SAM" id="SignalP"/>
    </source>
</evidence>
<feature type="chain" id="PRO_5028943318" evidence="5">
    <location>
        <begin position="26"/>
        <end position="609"/>
    </location>
</feature>
<feature type="domain" description="Tyrosinase copper-binding" evidence="6">
    <location>
        <begin position="134"/>
        <end position="151"/>
    </location>
</feature>
<evidence type="ECO:0000256" key="3">
    <source>
        <dbReference type="ARBA" id="ARBA00023002"/>
    </source>
</evidence>
<dbReference type="AlphaFoldDB" id="A0A7D8UYH4"/>
<reference evidence="8 9" key="1">
    <citation type="submission" date="2018-05" db="EMBL/GenBank/DDBJ databases">
        <title>Whole genome sequencing for identification of molecular markers to develop diagnostic detection tools for the regulated plant pathogen Lachnellula willkommii.</title>
        <authorList>
            <person name="Giroux E."/>
            <person name="Bilodeau G."/>
        </authorList>
    </citation>
    <scope>NUCLEOTIDE SEQUENCE [LARGE SCALE GENOMIC DNA]</scope>
    <source>
        <strain evidence="8 9">CBS 625.97</strain>
    </source>
</reference>
<dbReference type="SUPFAM" id="SSF48056">
    <property type="entry name" value="Di-copper centre-containing domain"/>
    <property type="match status" value="1"/>
</dbReference>
<organism evidence="8 9">
    <name type="scientific">Lachnellula cervina</name>
    <dbReference type="NCBI Taxonomy" id="1316786"/>
    <lineage>
        <taxon>Eukaryota</taxon>
        <taxon>Fungi</taxon>
        <taxon>Dikarya</taxon>
        <taxon>Ascomycota</taxon>
        <taxon>Pezizomycotina</taxon>
        <taxon>Leotiomycetes</taxon>
        <taxon>Helotiales</taxon>
        <taxon>Lachnaceae</taxon>
        <taxon>Lachnellula</taxon>
    </lineage>
</organism>
<proteinExistence type="predicted"/>